<evidence type="ECO:0000256" key="4">
    <source>
        <dbReference type="ARBA" id="ARBA00022737"/>
    </source>
</evidence>
<evidence type="ECO:0000256" key="10">
    <source>
        <dbReference type="ARBA" id="ARBA00022840"/>
    </source>
</evidence>
<evidence type="ECO:0000313" key="17">
    <source>
        <dbReference type="Proteomes" id="UP001301797"/>
    </source>
</evidence>
<dbReference type="Pfam" id="PF17760">
    <property type="entry name" value="UvrA_inter"/>
    <property type="match status" value="1"/>
</dbReference>
<evidence type="ECO:0000256" key="9">
    <source>
        <dbReference type="ARBA" id="ARBA00022833"/>
    </source>
</evidence>
<dbReference type="CDD" id="cd03270">
    <property type="entry name" value="ABC_UvrA_I"/>
    <property type="match status" value="1"/>
</dbReference>
<dbReference type="Gene3D" id="1.10.8.280">
    <property type="entry name" value="ABC transporter ATPase domain-like"/>
    <property type="match status" value="1"/>
</dbReference>
<dbReference type="GO" id="GO:0009380">
    <property type="term" value="C:excinuclease repair complex"/>
    <property type="evidence" value="ECO:0007669"/>
    <property type="project" value="InterPro"/>
</dbReference>
<dbReference type="GO" id="GO:0009432">
    <property type="term" value="P:SOS response"/>
    <property type="evidence" value="ECO:0007669"/>
    <property type="project" value="UniProtKB-UniRule"/>
</dbReference>
<comment type="similarity">
    <text evidence="14">Belongs to the ABC transporter superfamily. UvrA family.</text>
</comment>
<reference evidence="16 17" key="1">
    <citation type="submission" date="2019-09" db="EMBL/GenBank/DDBJ databases">
        <title>The complete genome of Methanoplanus sp. FWC-SCC4.</title>
        <authorList>
            <person name="Chen S.-C."/>
            <person name="Zhou Y.-Z."/>
            <person name="Lai M.-C."/>
        </authorList>
    </citation>
    <scope>NUCLEOTIDE SEQUENCE [LARGE SCALE GENOMIC DNA]</scope>
    <source>
        <strain evidence="16 17">FWC-SCC4</strain>
    </source>
</reference>
<dbReference type="Gene3D" id="3.30.1490.20">
    <property type="entry name" value="ATP-grasp fold, A domain"/>
    <property type="match status" value="1"/>
</dbReference>
<dbReference type="HAMAP" id="MF_00205">
    <property type="entry name" value="UvrA"/>
    <property type="match status" value="1"/>
</dbReference>
<dbReference type="InterPro" id="IPR027417">
    <property type="entry name" value="P-loop_NTPase"/>
</dbReference>
<dbReference type="PROSITE" id="PS50893">
    <property type="entry name" value="ABC_TRANSPORTER_2"/>
    <property type="match status" value="1"/>
</dbReference>
<dbReference type="EMBL" id="CP043875">
    <property type="protein sequence ID" value="WOF16093.1"/>
    <property type="molecule type" value="Genomic_DNA"/>
</dbReference>
<evidence type="ECO:0000256" key="5">
    <source>
        <dbReference type="ARBA" id="ARBA00022741"/>
    </source>
</evidence>
<dbReference type="PANTHER" id="PTHR43152">
    <property type="entry name" value="UVRABC SYSTEM PROTEIN A"/>
    <property type="match status" value="1"/>
</dbReference>
<comment type="function">
    <text evidence="14">The UvrABC repair system catalyzes the recognition and processing of DNA lesions. UvrA is an ATPase and a DNA-binding protein. A damage recognition complex composed of 2 UvrA and 2 UvrB subunits scans DNA for abnormalities. When the presence of a lesion has been verified by UvrB, the UvrA molecules dissociate.</text>
</comment>
<keyword evidence="16" id="KW-0378">Hydrolase</keyword>
<keyword evidence="10 14" id="KW-0067">ATP-binding</keyword>
<comment type="subunit">
    <text evidence="14">Forms a heterotetramer with UvrB during the search for lesions.</text>
</comment>
<feature type="domain" description="ABC transporter" evidence="15">
    <location>
        <begin position="600"/>
        <end position="930"/>
    </location>
</feature>
<evidence type="ECO:0000256" key="11">
    <source>
        <dbReference type="ARBA" id="ARBA00022881"/>
    </source>
</evidence>
<gene>
    <name evidence="14 16" type="primary">uvrA</name>
    <name evidence="16" type="ORF">F1737_04915</name>
</gene>
<dbReference type="GO" id="GO:0008270">
    <property type="term" value="F:zinc ion binding"/>
    <property type="evidence" value="ECO:0007669"/>
    <property type="project" value="UniProtKB-UniRule"/>
</dbReference>
<evidence type="ECO:0000256" key="1">
    <source>
        <dbReference type="ARBA" id="ARBA00004496"/>
    </source>
</evidence>
<organism evidence="16 17">
    <name type="scientific">Methanochimaera problematica</name>
    <dbReference type="NCBI Taxonomy" id="2609417"/>
    <lineage>
        <taxon>Archaea</taxon>
        <taxon>Methanobacteriati</taxon>
        <taxon>Methanobacteriota</taxon>
        <taxon>Stenosarchaea group</taxon>
        <taxon>Methanomicrobia</taxon>
        <taxon>Methanomicrobiales</taxon>
        <taxon>Methanomicrobiaceae</taxon>
        <taxon>Methanochimaera</taxon>
    </lineage>
</organism>
<evidence type="ECO:0000256" key="14">
    <source>
        <dbReference type="HAMAP-Rule" id="MF_00205"/>
    </source>
</evidence>
<feature type="binding site" evidence="14">
    <location>
        <begin position="31"/>
        <end position="38"/>
    </location>
    <ligand>
        <name>ATP</name>
        <dbReference type="ChEBI" id="CHEBI:30616"/>
    </ligand>
</feature>
<dbReference type="InterPro" id="IPR041102">
    <property type="entry name" value="UvrA_inter"/>
</dbReference>
<dbReference type="Pfam" id="PF17755">
    <property type="entry name" value="UvrA_DNA-bind"/>
    <property type="match status" value="1"/>
</dbReference>
<dbReference type="GO" id="GO:0006289">
    <property type="term" value="P:nucleotide-excision repair"/>
    <property type="evidence" value="ECO:0007669"/>
    <property type="project" value="UniProtKB-UniRule"/>
</dbReference>
<dbReference type="GO" id="GO:0003677">
    <property type="term" value="F:DNA binding"/>
    <property type="evidence" value="ECO:0007669"/>
    <property type="project" value="UniProtKB-UniRule"/>
</dbReference>
<dbReference type="InterPro" id="IPR013815">
    <property type="entry name" value="ATP_grasp_subdomain_1"/>
</dbReference>
<evidence type="ECO:0000313" key="16">
    <source>
        <dbReference type="EMBL" id="WOF16093.1"/>
    </source>
</evidence>
<keyword evidence="11 14" id="KW-0267">Excision nuclease</keyword>
<dbReference type="InterPro" id="IPR017871">
    <property type="entry name" value="ABC_transporter-like_CS"/>
</dbReference>
<keyword evidence="5 14" id="KW-0547">Nucleotide-binding</keyword>
<dbReference type="InterPro" id="IPR041552">
    <property type="entry name" value="UvrA_DNA-bd"/>
</dbReference>
<keyword evidence="14" id="KW-0742">SOS response</keyword>
<dbReference type="GO" id="GO:0016887">
    <property type="term" value="F:ATP hydrolysis activity"/>
    <property type="evidence" value="ECO:0007669"/>
    <property type="project" value="InterPro"/>
</dbReference>
<evidence type="ECO:0000256" key="2">
    <source>
        <dbReference type="ARBA" id="ARBA00022490"/>
    </source>
</evidence>
<dbReference type="CDD" id="cd03271">
    <property type="entry name" value="ABC_UvrA_II"/>
    <property type="match status" value="1"/>
</dbReference>
<keyword evidence="17" id="KW-1185">Reference proteome</keyword>
<evidence type="ECO:0000256" key="12">
    <source>
        <dbReference type="ARBA" id="ARBA00023125"/>
    </source>
</evidence>
<evidence type="ECO:0000256" key="8">
    <source>
        <dbReference type="ARBA" id="ARBA00022771"/>
    </source>
</evidence>
<sequence length="939" mass="104475">MDKLVIRGAREHNLKNISVELPRDKLIVITGVSGSGKSTLAFDTIYAEGQRRYVESLSAYARQFLGLMNKPDVDSIDGLSPAISIEQKTTSKNPRSTVGTVTEIYDYLRLLYARVGIPYCPEHNIIIESRSPEKIADSIKDDFSGMVTILAPVIRQKKGTYQHVLKELDSEGFTRARVDGEIIRTDEEINLERYVKHDIDVVIDRLEPGEDRSRLVEAVENALLKSEGLLIVSGENDTEKMYSSRMACPVCGISFEELQPRMFSFNSPFGACEECNGLGIKMEFDAELIIPDKSKSLSEGAVAMYRNFLDGFRVQYLAAVAKHYGFDIFTPLKDLTKEQYNALVYGSDDSIRFNMKMKGGDAFWSHNGKWEGLIPQAARLYGQTKSEYRKKELEKFMRISVCPKCGGKRLKDKVLSVKVADKSIIDVTDLSISKSLEFFEDLSLSRKETDIAKQVLKEIKSRLLFLNEVGLGYLTLSRTAGTLSGGEAQRIRLATQIGSNLMGVLYVLDEPSIGLHQRDNHKLIETLQKLRDLGNTLVVVEHDEDTIREADYVVDIGPGAGVHGGNIVALGTPEEIEANPDSLTGKYLSGTEIIEIPKKRRKSDSFIHITGCSENNLKSVDAHIPIGLLTLITGVSGSGKSTLVYDTLYRALMKTVNDSKTSPGKYEKLEFDSEIDKVIVIDQSPIGRTPRSNPATYTKVFDEIRKIFAETKEAKLRGYKPGRFSFNVKGGRCEACNGDGLIKIEMNFLPDVYVECEECKGTRYNAETLEVKYKGKSISDVLNMTVEEAYYLFENIPSIKNKLETLCRVGLGYVKLGQSSTTLSGGEAQRIKLTRELSKKGTGKTIYLLDEPTTGLHFHDVKKLIQVLNSLVDKGNTVVVIEHNLDVIKSADHIIDLGPEGGDMGGEIIATGTPEQVAENMKSYTGHFLAYMMKKETKK</sequence>
<evidence type="ECO:0000256" key="7">
    <source>
        <dbReference type="ARBA" id="ARBA00022769"/>
    </source>
</evidence>
<dbReference type="SUPFAM" id="SSF52540">
    <property type="entry name" value="P-loop containing nucleoside triphosphate hydrolases"/>
    <property type="match status" value="2"/>
</dbReference>
<dbReference type="Proteomes" id="UP001301797">
    <property type="component" value="Chromosome"/>
</dbReference>
<dbReference type="NCBIfam" id="NF001503">
    <property type="entry name" value="PRK00349.1"/>
    <property type="match status" value="1"/>
</dbReference>
<feature type="binding site" evidence="14">
    <location>
        <begin position="634"/>
        <end position="641"/>
    </location>
    <ligand>
        <name>ATP</name>
        <dbReference type="ChEBI" id="CHEBI:30616"/>
    </ligand>
</feature>
<feature type="zinc finger region" description="C4-type" evidence="14">
    <location>
        <begin position="733"/>
        <end position="759"/>
    </location>
</feature>
<keyword evidence="3 14" id="KW-0479">Metal-binding</keyword>
<evidence type="ECO:0000256" key="13">
    <source>
        <dbReference type="ARBA" id="ARBA00023204"/>
    </source>
</evidence>
<dbReference type="PROSITE" id="PS00211">
    <property type="entry name" value="ABC_TRANSPORTER_1"/>
    <property type="match status" value="1"/>
</dbReference>
<dbReference type="InterPro" id="IPR004602">
    <property type="entry name" value="UvrA"/>
</dbReference>
<dbReference type="GO" id="GO:0009381">
    <property type="term" value="F:excinuclease ABC activity"/>
    <property type="evidence" value="ECO:0007669"/>
    <property type="project" value="UniProtKB-UniRule"/>
</dbReference>
<protein>
    <recommendedName>
        <fullName evidence="14">UvrABC system protein A</fullName>
        <shortName evidence="14">UvrA protein</shortName>
    </recommendedName>
    <alternativeName>
        <fullName evidence="14">Excinuclease ABC subunit A</fullName>
    </alternativeName>
</protein>
<dbReference type="RefSeq" id="WP_317137668.1">
    <property type="nucleotide sequence ID" value="NZ_CP043875.1"/>
</dbReference>
<dbReference type="GeneID" id="85229494"/>
<dbReference type="NCBIfam" id="TIGR00630">
    <property type="entry name" value="uvra"/>
    <property type="match status" value="1"/>
</dbReference>
<evidence type="ECO:0000256" key="3">
    <source>
        <dbReference type="ARBA" id="ARBA00022723"/>
    </source>
</evidence>
<dbReference type="Gene3D" id="3.40.50.300">
    <property type="entry name" value="P-loop containing nucleotide triphosphate hydrolases"/>
    <property type="match status" value="2"/>
</dbReference>
<keyword evidence="7 14" id="KW-0228">DNA excision</keyword>
<evidence type="ECO:0000259" key="15">
    <source>
        <dbReference type="PROSITE" id="PS50893"/>
    </source>
</evidence>
<dbReference type="GO" id="GO:0005524">
    <property type="term" value="F:ATP binding"/>
    <property type="evidence" value="ECO:0007669"/>
    <property type="project" value="UniProtKB-UniRule"/>
</dbReference>
<dbReference type="KEGG" id="mefw:F1737_04915"/>
<keyword evidence="13 14" id="KW-0234">DNA repair</keyword>
<accession>A0AA97I2Y5</accession>
<dbReference type="PANTHER" id="PTHR43152:SF3">
    <property type="entry name" value="UVRABC SYSTEM PROTEIN A"/>
    <property type="match status" value="1"/>
</dbReference>
<keyword evidence="12 14" id="KW-0238">DNA-binding</keyword>
<dbReference type="Gene3D" id="1.20.1580.10">
    <property type="entry name" value="ABC transporter ATPase like domain"/>
    <property type="match status" value="2"/>
</dbReference>
<dbReference type="InterPro" id="IPR003439">
    <property type="entry name" value="ABC_transporter-like_ATP-bd"/>
</dbReference>
<keyword evidence="9 14" id="KW-0862">Zinc</keyword>
<keyword evidence="2 14" id="KW-0963">Cytoplasm</keyword>
<dbReference type="AlphaFoldDB" id="A0AA97I2Y5"/>
<feature type="zinc finger region" description="C4-type" evidence="14">
    <location>
        <begin position="248"/>
        <end position="275"/>
    </location>
</feature>
<keyword evidence="8 14" id="KW-0863">Zinc-finger</keyword>
<dbReference type="FunFam" id="1.20.1580.10:FF:000002">
    <property type="entry name" value="UvrABC system protein A"/>
    <property type="match status" value="1"/>
</dbReference>
<evidence type="ECO:0000256" key="6">
    <source>
        <dbReference type="ARBA" id="ARBA00022763"/>
    </source>
</evidence>
<proteinExistence type="inferred from homology"/>
<keyword evidence="4 14" id="KW-0677">Repeat</keyword>
<keyword evidence="6 14" id="KW-0227">DNA damage</keyword>
<dbReference type="GO" id="GO:0005737">
    <property type="term" value="C:cytoplasm"/>
    <property type="evidence" value="ECO:0007669"/>
    <property type="project" value="UniProtKB-SubCell"/>
</dbReference>
<name>A0AA97I2Y5_9EURY</name>
<comment type="subcellular location">
    <subcellularLocation>
        <location evidence="1 14">Cytoplasm</location>
    </subcellularLocation>
</comment>